<evidence type="ECO:0000256" key="6">
    <source>
        <dbReference type="ARBA" id="ARBA00023254"/>
    </source>
</evidence>
<dbReference type="GO" id="GO:0051321">
    <property type="term" value="P:meiotic cell cycle"/>
    <property type="evidence" value="ECO:0007669"/>
    <property type="project" value="UniProtKB-KW"/>
</dbReference>
<keyword evidence="2" id="KW-0227">DNA damage</keyword>
<dbReference type="CDD" id="cd04493">
    <property type="entry name" value="BRCA2DBD_OB1"/>
    <property type="match status" value="1"/>
</dbReference>
<keyword evidence="7" id="KW-0131">Cell cycle</keyword>
<sequence length="1482" mass="162888">MADLLLQARDKLIEGDGMNGVTQGVNTAGLFSTGSGRSLAVSQRAVRRARELVGEEVDEATNNNYKKRKQPFGGDAGLEGEWTNLHVPFGGDAHNDNFFPMFQTGSGKAVLLIKDSIQKARAVLEENVENVAGAKQPMFHTGAGRSVLVSKSSIDKARAVLGGQMIANEGDVGGMDVPVSQAGSGRAVSISMASVQKANDVVEENNIKIGSVEGPGRPNQSLIFQTGSGRPVLISKRSVERSRALLMDEDAEFIGQRDTGCQLPILQTGLGRPVAVEQSSSKKASTVLENGDIKRSGNGDTNVCATPFQFETPKSVLMSSSLIMNDMTSTPEENTSVRAEKCFNDDGQLPLFQTGSGRSVTVSKGSIKRASAFLEPRNIAKELEDEAYLNGGYATSIFKTGIGKSILATENSRERAQFVLEAKEAVKQGYEDCGSPLPMFQTGSGKSVLVSESSVQKARAVLEEEEHYKLVKTDKKIAAFVSPLKSSRARTVNVSSTGVSRAATLLGLEENTLSTQFFGHVSDKLGTKITVKRGNPEHRLDVASTSAISSGTHKGTYPTENPTHMDRHQQFGFSKSTTSDAGEHSIRFSTAGGRSMAISADALQRARSLLGDSDLVVSPNDSIGHSLTSATEKLPKSTISPKGDVSNLSHGTRAIGYAVPDAPLTKKSANQFHMGREYRPINEIPKVPKPPSRCLSEGNNVSNAKDKTQWHHMPAGPLVDITNYMATCSGNTDRLANGKRIIGGRNSISPFKRPRSSRFITPIKNNKLSSAGESIVPPMQISPCRTMLSARYPFQHQRKNYKEYFGGPPCFKYLTEHVTDDVKLMDARRAEKFRFQHTATGAEEFQKMLLTCGASLSCATKEWVSNHYKWIVWKLASLERCYPTRAAGKFLTVDNVLEELKYRYDREVNHGHRSAIKKILEGNASPSLMMVLCISAIYSCPDQNNNKLEVNKVDTNEDNNDNQSLSATNRNMSANIELTDGWYSLDASLDITLLEQLEKKKLFVGQKLRIWGASLCGWSGPVSFHEVPGIVKLAVHINGTYRARWNDTLGFCKHVGLPLAFRCIKTSGGRVPRTLAGITRIYPVLYRERLPDGRSVVRSERMERKALELYHQRVSKITEDILFEQQENCDSTDDNEEGAKIFNMLEHAAEPEFILAGMAPEQLKLFSSYIEKRKIVKQNEVSKKVEKALEVAGLSKRDVTPFLKVRVIGLVNKHSASTSSNKEGLITIWNPTEMQKHNLVEGQAYSVMGLVPSNYCTEILYLHARGSSTTWKPLASAQTTDFKPFFTPRKAIELLKFGEVPISSEFDIAGLILYVGNTYLCSNKKKQWLFLTDGSKFISGQGCEEQDCLLAVSISSAPTDEDSALFSYTLSGNTVGFSNLVKRQKDETRQIWVAEATEISSYTLSNEIPRKSHLKEAAAAAERWASRSYHRINNYDAYFTVCKGQGDKYSSEGLAILGWTDQSSTPLTWELSSLNVYPFWLT</sequence>
<dbReference type="GO" id="GO:0000724">
    <property type="term" value="P:double-strand break repair via homologous recombination"/>
    <property type="evidence" value="ECO:0007669"/>
    <property type="project" value="InterPro"/>
</dbReference>
<accession>A0A811MHR1</accession>
<dbReference type="FunFam" id="2.40.50.140:FF:000267">
    <property type="entry name" value="Protein BREAST CANCER SUSCEPTIBILITY 2 homolog B"/>
    <property type="match status" value="1"/>
</dbReference>
<organism evidence="10 11">
    <name type="scientific">Miscanthus lutarioriparius</name>
    <dbReference type="NCBI Taxonomy" id="422564"/>
    <lineage>
        <taxon>Eukaryota</taxon>
        <taxon>Viridiplantae</taxon>
        <taxon>Streptophyta</taxon>
        <taxon>Embryophyta</taxon>
        <taxon>Tracheophyta</taxon>
        <taxon>Spermatophyta</taxon>
        <taxon>Magnoliopsida</taxon>
        <taxon>Liliopsida</taxon>
        <taxon>Poales</taxon>
        <taxon>Poaceae</taxon>
        <taxon>PACMAD clade</taxon>
        <taxon>Panicoideae</taxon>
        <taxon>Andropogonodae</taxon>
        <taxon>Andropogoneae</taxon>
        <taxon>Saccharinae</taxon>
        <taxon>Miscanthus</taxon>
    </lineage>
</organism>
<dbReference type="FunFam" id="2.40.50.140:FF:000262">
    <property type="entry name" value="Protein BREAST CANCER SUSCEPTIBILITY 2 homolog B"/>
    <property type="match status" value="1"/>
</dbReference>
<proteinExistence type="predicted"/>
<dbReference type="InterPro" id="IPR012340">
    <property type="entry name" value="NA-bd_OB-fold"/>
</dbReference>
<dbReference type="InterPro" id="IPR015205">
    <property type="entry name" value="Tower_dom"/>
</dbReference>
<dbReference type="PROSITE" id="PS50138">
    <property type="entry name" value="BRCA2_REPEAT"/>
    <property type="match status" value="3"/>
</dbReference>
<dbReference type="SMART" id="SM01341">
    <property type="entry name" value="Tower"/>
    <property type="match status" value="1"/>
</dbReference>
<dbReference type="Pfam" id="PF00634">
    <property type="entry name" value="BRCA2"/>
    <property type="match status" value="3"/>
</dbReference>
<keyword evidence="6" id="KW-0469">Meiosis</keyword>
<dbReference type="FunFam" id="2.40.50.140:FF:000282">
    <property type="entry name" value="Protein BREAST CANCER SUSCEPTIBILITY 2 homolog B"/>
    <property type="match status" value="1"/>
</dbReference>
<keyword evidence="5" id="KW-0234">DNA repair</keyword>
<dbReference type="Pfam" id="PF09169">
    <property type="entry name" value="BRCA-2_helical"/>
    <property type="match status" value="1"/>
</dbReference>
<dbReference type="Pfam" id="PF09103">
    <property type="entry name" value="BRCA-2_OB1"/>
    <property type="match status" value="1"/>
</dbReference>
<dbReference type="GO" id="GO:0006355">
    <property type="term" value="P:regulation of DNA-templated transcription"/>
    <property type="evidence" value="ECO:0007669"/>
    <property type="project" value="TreeGrafter"/>
</dbReference>
<dbReference type="GO" id="GO:0003677">
    <property type="term" value="F:DNA binding"/>
    <property type="evidence" value="ECO:0007669"/>
    <property type="project" value="UniProtKB-KW"/>
</dbReference>
<evidence type="ECO:0000256" key="1">
    <source>
        <dbReference type="ARBA" id="ARBA00022737"/>
    </source>
</evidence>
<dbReference type="InterPro" id="IPR036315">
    <property type="entry name" value="BRCA2_hlx_sf"/>
</dbReference>
<dbReference type="InterPro" id="IPR015525">
    <property type="entry name" value="BRCA2"/>
</dbReference>
<name>A0A811MHR1_9POAL</name>
<dbReference type="OrthoDB" id="21095at2759"/>
<evidence type="ECO:0000313" key="10">
    <source>
        <dbReference type="EMBL" id="CAD6204999.1"/>
    </source>
</evidence>
<evidence type="ECO:0000256" key="3">
    <source>
        <dbReference type="ARBA" id="ARBA00023125"/>
    </source>
</evidence>
<feature type="domain" description="Tower" evidence="9">
    <location>
        <begin position="1087"/>
        <end position="1127"/>
    </location>
</feature>
<dbReference type="PANTHER" id="PTHR11289:SF0">
    <property type="entry name" value="BREAST CANCER TYPE 2 SUSCEPTIBILITY PROTEIN"/>
    <property type="match status" value="1"/>
</dbReference>
<evidence type="ECO:0000256" key="8">
    <source>
        <dbReference type="ARBA" id="ARBA00053296"/>
    </source>
</evidence>
<dbReference type="Gene3D" id="2.40.50.140">
    <property type="entry name" value="Nucleic acid-binding proteins"/>
    <property type="match status" value="4"/>
</dbReference>
<dbReference type="FunFam" id="2.40.50.140:FF:000297">
    <property type="entry name" value="Protein BREAST CANCER SUSCEPTIBILITY 2 homolog B"/>
    <property type="match status" value="1"/>
</dbReference>
<evidence type="ECO:0000256" key="7">
    <source>
        <dbReference type="ARBA" id="ARBA00023306"/>
    </source>
</evidence>
<dbReference type="SUPFAM" id="SSF81872">
    <property type="entry name" value="BRCA2 helical domain"/>
    <property type="match status" value="1"/>
</dbReference>
<dbReference type="Proteomes" id="UP000604825">
    <property type="component" value="Unassembled WGS sequence"/>
</dbReference>
<dbReference type="InterPro" id="IPR015252">
    <property type="entry name" value="BRCA2_hlx"/>
</dbReference>
<comment type="caution">
    <text evidence="10">The sequence shown here is derived from an EMBL/GenBank/DDBJ whole genome shotgun (WGS) entry which is preliminary data.</text>
</comment>
<keyword evidence="4" id="KW-0233">DNA recombination</keyword>
<evidence type="ECO:0000313" key="11">
    <source>
        <dbReference type="Proteomes" id="UP000604825"/>
    </source>
</evidence>
<evidence type="ECO:0000256" key="4">
    <source>
        <dbReference type="ARBA" id="ARBA00023172"/>
    </source>
</evidence>
<keyword evidence="3" id="KW-0238">DNA-binding</keyword>
<reference evidence="10" key="1">
    <citation type="submission" date="2020-10" db="EMBL/GenBank/DDBJ databases">
        <authorList>
            <person name="Han B."/>
            <person name="Lu T."/>
            <person name="Zhao Q."/>
            <person name="Huang X."/>
            <person name="Zhao Y."/>
        </authorList>
    </citation>
    <scope>NUCLEOTIDE SEQUENCE</scope>
</reference>
<evidence type="ECO:0000256" key="5">
    <source>
        <dbReference type="ARBA" id="ARBA00023204"/>
    </source>
</evidence>
<dbReference type="SUPFAM" id="SSF81878">
    <property type="entry name" value="BRCA2 tower domain"/>
    <property type="match status" value="1"/>
</dbReference>
<protein>
    <recommendedName>
        <fullName evidence="9">Tower domain-containing protein</fullName>
    </recommendedName>
</protein>
<dbReference type="PANTHER" id="PTHR11289">
    <property type="entry name" value="BREAST CANCER TYPE 2 SUSCEPTIBILITY PROTEIN BRCA2"/>
    <property type="match status" value="1"/>
</dbReference>
<comment type="function">
    <text evidence="8">Involved in double-strand break repair and/or homologous recombination by mediating RAD51- and DMC1-facilitated DNA repair. Plays an essential role in both somatic and meiotic homologous recombination. Is crucial for the formation of RAD51 and DMC1 foci during male meiotic homologous recombination in prophase I.</text>
</comment>
<evidence type="ECO:0000259" key="9">
    <source>
        <dbReference type="SMART" id="SM01341"/>
    </source>
</evidence>
<evidence type="ECO:0000256" key="2">
    <source>
        <dbReference type="ARBA" id="ARBA00022763"/>
    </source>
</evidence>
<dbReference type="InterPro" id="IPR015187">
    <property type="entry name" value="BRCA2_OB_1"/>
</dbReference>
<keyword evidence="1" id="KW-0677">Repeat</keyword>
<dbReference type="InterPro" id="IPR002093">
    <property type="entry name" value="BRCA2_repeat"/>
</dbReference>
<gene>
    <name evidence="10" type="ORF">NCGR_LOCUS2869</name>
</gene>
<dbReference type="EMBL" id="CAJGYO010000001">
    <property type="protein sequence ID" value="CAD6204999.1"/>
    <property type="molecule type" value="Genomic_DNA"/>
</dbReference>
<dbReference type="SUPFAM" id="SSF50249">
    <property type="entry name" value="Nucleic acid-binding proteins"/>
    <property type="match status" value="3"/>
</dbReference>
<keyword evidence="11" id="KW-1185">Reference proteome</keyword>